<gene>
    <name evidence="3" type="ORF">ADUPG1_001035</name>
</gene>
<name>A0ABQ5K960_9EUKA</name>
<keyword evidence="4" id="KW-1185">Reference proteome</keyword>
<feature type="transmembrane region" description="Helical" evidence="2">
    <location>
        <begin position="58"/>
        <end position="78"/>
    </location>
</feature>
<reference evidence="3" key="1">
    <citation type="submission" date="2022-03" db="EMBL/GenBank/DDBJ databases">
        <title>Draft genome sequence of Aduncisulcus paluster, a free-living microaerophilic Fornicata.</title>
        <authorList>
            <person name="Yuyama I."/>
            <person name="Kume K."/>
            <person name="Tamura T."/>
            <person name="Inagaki Y."/>
            <person name="Hashimoto T."/>
        </authorList>
    </citation>
    <scope>NUCLEOTIDE SEQUENCE</scope>
    <source>
        <strain evidence="3">NY0171</strain>
    </source>
</reference>
<evidence type="ECO:0000313" key="3">
    <source>
        <dbReference type="EMBL" id="GKT29091.1"/>
    </source>
</evidence>
<keyword evidence="2" id="KW-0472">Membrane</keyword>
<sequence length="189" mass="21162">MSIPISSSLNFESPCGISRAQYIDEHSNFFFFKLRVSVSLVILTTILFWAAIFFKPPILWFYIIIPVLAIITIISIIGNDRSYVSLSLPKYRRNGKNPSPSKKQRKKTESSKKQRKEAVFHAIDDDPSVPLLTPAPPDAPHPSVPFEGVGPLVDPIEPAVTHEAPPIYPDLSHSHTNISLMYGTMDDDF</sequence>
<keyword evidence="2" id="KW-0812">Transmembrane</keyword>
<proteinExistence type="predicted"/>
<accession>A0ABQ5K960</accession>
<feature type="transmembrane region" description="Helical" evidence="2">
    <location>
        <begin position="29"/>
        <end position="52"/>
    </location>
</feature>
<feature type="compositionally biased region" description="Basic and acidic residues" evidence="1">
    <location>
        <begin position="107"/>
        <end position="116"/>
    </location>
</feature>
<dbReference type="EMBL" id="BQXS01000659">
    <property type="protein sequence ID" value="GKT29091.1"/>
    <property type="molecule type" value="Genomic_DNA"/>
</dbReference>
<dbReference type="Proteomes" id="UP001057375">
    <property type="component" value="Unassembled WGS sequence"/>
</dbReference>
<evidence type="ECO:0000313" key="4">
    <source>
        <dbReference type="Proteomes" id="UP001057375"/>
    </source>
</evidence>
<evidence type="ECO:0000256" key="2">
    <source>
        <dbReference type="SAM" id="Phobius"/>
    </source>
</evidence>
<comment type="caution">
    <text evidence="3">The sequence shown here is derived from an EMBL/GenBank/DDBJ whole genome shotgun (WGS) entry which is preliminary data.</text>
</comment>
<keyword evidence="2" id="KW-1133">Transmembrane helix</keyword>
<feature type="region of interest" description="Disordered" evidence="1">
    <location>
        <begin position="93"/>
        <end position="116"/>
    </location>
</feature>
<organism evidence="3 4">
    <name type="scientific">Aduncisulcus paluster</name>
    <dbReference type="NCBI Taxonomy" id="2918883"/>
    <lineage>
        <taxon>Eukaryota</taxon>
        <taxon>Metamonada</taxon>
        <taxon>Carpediemonas-like organisms</taxon>
        <taxon>Aduncisulcus</taxon>
    </lineage>
</organism>
<evidence type="ECO:0000256" key="1">
    <source>
        <dbReference type="SAM" id="MobiDB-lite"/>
    </source>
</evidence>
<protein>
    <submittedName>
        <fullName evidence="3">Uncharacterized protein</fullName>
    </submittedName>
</protein>